<evidence type="ECO:0000313" key="2">
    <source>
        <dbReference type="EMBL" id="CAD8400115.1"/>
    </source>
</evidence>
<gene>
    <name evidence="2" type="ORF">RMAR0315_LOCUS10108</name>
</gene>
<accession>A0A7S0BQC6</accession>
<dbReference type="AlphaFoldDB" id="A0A7S0BQC6"/>
<name>A0A7S0BQC6_9RHOD</name>
<reference evidence="2" key="1">
    <citation type="submission" date="2021-01" db="EMBL/GenBank/DDBJ databases">
        <authorList>
            <person name="Corre E."/>
            <person name="Pelletier E."/>
            <person name="Niang G."/>
            <person name="Scheremetjew M."/>
            <person name="Finn R."/>
            <person name="Kale V."/>
            <person name="Holt S."/>
            <person name="Cochrane G."/>
            <person name="Meng A."/>
            <person name="Brown T."/>
            <person name="Cohen L."/>
        </authorList>
    </citation>
    <scope>NUCLEOTIDE SEQUENCE</scope>
    <source>
        <strain evidence="2">UTEX LB 2760</strain>
    </source>
</reference>
<protein>
    <submittedName>
        <fullName evidence="2">Uncharacterized protein</fullName>
    </submittedName>
</protein>
<feature type="transmembrane region" description="Helical" evidence="1">
    <location>
        <begin position="47"/>
        <end position="70"/>
    </location>
</feature>
<keyword evidence="1" id="KW-0812">Transmembrane</keyword>
<evidence type="ECO:0000256" key="1">
    <source>
        <dbReference type="SAM" id="Phobius"/>
    </source>
</evidence>
<keyword evidence="1" id="KW-1133">Transmembrane helix</keyword>
<proteinExistence type="predicted"/>
<dbReference type="EMBL" id="HBEK01018466">
    <property type="protein sequence ID" value="CAD8400115.1"/>
    <property type="molecule type" value="Transcribed_RNA"/>
</dbReference>
<sequence>MRGRVLGAHAYFPILTLLGLISTQLIPGETPIFLHDNEQISLISAEYIAGLSVLVGLCVLISVIVLVRYIQERRALKRFEVTMVVPRTVTEWTECATQSLEWEDPNSIMKDLEWAQKSNKQLFPTQAPAGDPSTGIIGPDLYTGRM</sequence>
<keyword evidence="1" id="KW-0472">Membrane</keyword>
<organism evidence="2">
    <name type="scientific">Rhodosorus marinus</name>
    <dbReference type="NCBI Taxonomy" id="101924"/>
    <lineage>
        <taxon>Eukaryota</taxon>
        <taxon>Rhodophyta</taxon>
        <taxon>Stylonematophyceae</taxon>
        <taxon>Stylonematales</taxon>
        <taxon>Stylonemataceae</taxon>
        <taxon>Rhodosorus</taxon>
    </lineage>
</organism>